<sequence>MDDEEAELRNPFPSPPSHYNNYTTQNLNLLALLKERVDEDGDPAQVNQYEVLSDQLDVPEWPLVQLEKPRVDWILEEGHYTVFGDTWFVRISSLGAHRYQAKAEQVKETIPSLAELGGHQLYPADPSVDRRPALLTILKSMLVTYSHLLNALLAPPPTATANAPPDWQRHLEWITVMAQNVMAAANDMRPVQARGNLELMMKRQLELRREETQTIHLKCDALEAKLEALKLSAQRGPENHHAKSESNGMSHMEVEFEDQQMTAHGRISNDDVLRWAEEVG</sequence>
<dbReference type="InterPro" id="IPR044888">
    <property type="entry name" value="Mediatior_Med7_sf"/>
</dbReference>
<comment type="subunit">
    <text evidence="8">Component of the Mediator complex.</text>
</comment>
<comment type="similarity">
    <text evidence="2 8">Belongs to the Mediator complex subunit 7 family.</text>
</comment>
<dbReference type="Gene3D" id="6.10.140.1520">
    <property type="match status" value="1"/>
</dbReference>
<dbReference type="GO" id="GO:0070847">
    <property type="term" value="C:core mediator complex"/>
    <property type="evidence" value="ECO:0007669"/>
    <property type="project" value="TreeGrafter"/>
</dbReference>
<evidence type="ECO:0000256" key="2">
    <source>
        <dbReference type="ARBA" id="ARBA00009994"/>
    </source>
</evidence>
<name>A0A4S4KWT6_9APHY</name>
<keyword evidence="4 8" id="KW-0805">Transcription regulation</keyword>
<evidence type="ECO:0000256" key="7">
    <source>
        <dbReference type="ARBA" id="ARBA00023242"/>
    </source>
</evidence>
<dbReference type="AlphaFoldDB" id="A0A4S4KWT6"/>
<dbReference type="PANTHER" id="PTHR21428:SF11">
    <property type="entry name" value="MEDIATOR OF RNA POLYMERASE II TRANSCRIPTION SUBUNIT 7"/>
    <property type="match status" value="1"/>
</dbReference>
<dbReference type="Gene3D" id="6.10.140.200">
    <property type="match status" value="1"/>
</dbReference>
<dbReference type="PANTHER" id="PTHR21428">
    <property type="entry name" value="MEDIATOR OF RNA POLYMERASE II TRANSCRIPTION SUBUNIT 7"/>
    <property type="match status" value="1"/>
</dbReference>
<evidence type="ECO:0000256" key="5">
    <source>
        <dbReference type="ARBA" id="ARBA00023159"/>
    </source>
</evidence>
<gene>
    <name evidence="9" type="ORF">EW026_g266</name>
</gene>
<accession>A0A4S4KWT6</accession>
<evidence type="ECO:0000256" key="4">
    <source>
        <dbReference type="ARBA" id="ARBA00023015"/>
    </source>
</evidence>
<dbReference type="GO" id="GO:0003712">
    <property type="term" value="F:transcription coregulator activity"/>
    <property type="evidence" value="ECO:0007669"/>
    <property type="project" value="InterPro"/>
</dbReference>
<evidence type="ECO:0000256" key="6">
    <source>
        <dbReference type="ARBA" id="ARBA00023163"/>
    </source>
</evidence>
<dbReference type="InterPro" id="IPR009244">
    <property type="entry name" value="Mediatior_Med7"/>
</dbReference>
<evidence type="ECO:0000256" key="3">
    <source>
        <dbReference type="ARBA" id="ARBA00020631"/>
    </source>
</evidence>
<dbReference type="Proteomes" id="UP000309038">
    <property type="component" value="Unassembled WGS sequence"/>
</dbReference>
<evidence type="ECO:0000256" key="1">
    <source>
        <dbReference type="ARBA" id="ARBA00004123"/>
    </source>
</evidence>
<dbReference type="GO" id="GO:0016592">
    <property type="term" value="C:mediator complex"/>
    <property type="evidence" value="ECO:0007669"/>
    <property type="project" value="InterPro"/>
</dbReference>
<comment type="function">
    <text evidence="8">Component of the Mediator complex, a coactivator involved in the regulated transcription of nearly all RNA polymerase II-dependent genes. Mediator functions as a bridge to convey information from gene-specific regulatory proteins to the basal RNA polymerase II transcription machinery.</text>
</comment>
<keyword evidence="10" id="KW-1185">Reference proteome</keyword>
<dbReference type="Pfam" id="PF05983">
    <property type="entry name" value="Med7"/>
    <property type="match status" value="1"/>
</dbReference>
<keyword evidence="5 8" id="KW-0010">Activator</keyword>
<comment type="caution">
    <text evidence="9">The sequence shown here is derived from an EMBL/GenBank/DDBJ whole genome shotgun (WGS) entry which is preliminary data.</text>
</comment>
<reference evidence="9 10" key="1">
    <citation type="submission" date="2019-02" db="EMBL/GenBank/DDBJ databases">
        <title>Genome sequencing of the rare red list fungi Phlebia centrifuga.</title>
        <authorList>
            <person name="Buettner E."/>
            <person name="Kellner H."/>
        </authorList>
    </citation>
    <scope>NUCLEOTIDE SEQUENCE [LARGE SCALE GENOMIC DNA]</scope>
    <source>
        <strain evidence="9 10">DSM 108282</strain>
    </source>
</reference>
<evidence type="ECO:0000256" key="8">
    <source>
        <dbReference type="RuleBase" id="RU364060"/>
    </source>
</evidence>
<proteinExistence type="inferred from homology"/>
<dbReference type="GO" id="GO:0006357">
    <property type="term" value="P:regulation of transcription by RNA polymerase II"/>
    <property type="evidence" value="ECO:0007669"/>
    <property type="project" value="InterPro"/>
</dbReference>
<protein>
    <recommendedName>
        <fullName evidence="3 8">Mediator of RNA polymerase II transcription subunit 7</fullName>
    </recommendedName>
</protein>
<evidence type="ECO:0000313" key="10">
    <source>
        <dbReference type="Proteomes" id="UP000309038"/>
    </source>
</evidence>
<dbReference type="EMBL" id="SGPJ01000004">
    <property type="protein sequence ID" value="THH02598.1"/>
    <property type="molecule type" value="Genomic_DNA"/>
</dbReference>
<keyword evidence="6 8" id="KW-0804">Transcription</keyword>
<comment type="subcellular location">
    <subcellularLocation>
        <location evidence="1 8">Nucleus</location>
    </subcellularLocation>
</comment>
<organism evidence="9 10">
    <name type="scientific">Hermanssonia centrifuga</name>
    <dbReference type="NCBI Taxonomy" id="98765"/>
    <lineage>
        <taxon>Eukaryota</taxon>
        <taxon>Fungi</taxon>
        <taxon>Dikarya</taxon>
        <taxon>Basidiomycota</taxon>
        <taxon>Agaricomycotina</taxon>
        <taxon>Agaricomycetes</taxon>
        <taxon>Polyporales</taxon>
        <taxon>Meruliaceae</taxon>
        <taxon>Hermanssonia</taxon>
    </lineage>
</organism>
<keyword evidence="7 8" id="KW-0539">Nucleus</keyword>
<evidence type="ECO:0000313" key="9">
    <source>
        <dbReference type="EMBL" id="THH02598.1"/>
    </source>
</evidence>
<dbReference type="InterPro" id="IPR037212">
    <property type="entry name" value="Med7/Med21-like"/>
</dbReference>
<dbReference type="SUPFAM" id="SSF140718">
    <property type="entry name" value="Mediator hinge subcomplex-like"/>
    <property type="match status" value="1"/>
</dbReference>